<proteinExistence type="predicted"/>
<evidence type="ECO:0000313" key="2">
    <source>
        <dbReference type="Proteomes" id="UP000736335"/>
    </source>
</evidence>
<dbReference type="OrthoDB" id="5424209at2759"/>
<sequence>MSGVTFFGFELPPIPPRPSTAEAEHYYHGLPSKPRLTARTGPPWYPPSGPEPYFRNKELGIPGQHRLLSGLWEDNLAFKVHNILEHDQVDWSSTDIVRIVHGNEPASDGYLVLWIGVWGRHTHLSYEVGTKVVVQCRQLLFEHGIIDVEVKLRKSNIIQMVCPRLLKPTDIIDPTAILHKPFTTSLGITICAEDTPWAEGTAGFFIAVDSLDKLYLVTTRHVLFPRAQGKHFEHTTKSQPRRNFLVLSEASFQEHLLLIKRETEDQVTIIASQQSRIAGVAGQDDTISQKICEDAELEKRKAVQRAQSLTTFHQELSERCTHKTLRSSKSLKLDDFPGNCIDLGNKYTSAELTRKMRSNPENPHKFTWPGNRLLRLKLPGDSGSVVVDGLGRIGGILTAGSGITDSADVTCVTPIHFIMKAIHQFGPLANPYIKNALPA</sequence>
<comment type="caution">
    <text evidence="1">The sequence shown here is derived from an EMBL/GenBank/DDBJ whole genome shotgun (WGS) entry which is preliminary data.</text>
</comment>
<gene>
    <name evidence="1" type="ORF">BJ322DRAFT_1186070</name>
</gene>
<dbReference type="EMBL" id="WIUZ02000005">
    <property type="protein sequence ID" value="KAF9787061.1"/>
    <property type="molecule type" value="Genomic_DNA"/>
</dbReference>
<protein>
    <submittedName>
        <fullName evidence="1">Uncharacterized protein</fullName>
    </submittedName>
</protein>
<evidence type="ECO:0000313" key="1">
    <source>
        <dbReference type="EMBL" id="KAF9787061.1"/>
    </source>
</evidence>
<accession>A0A9P6HH08</accession>
<reference evidence="1" key="1">
    <citation type="journal article" date="2020" name="Nat. Commun.">
        <title>Large-scale genome sequencing of mycorrhizal fungi provides insights into the early evolution of symbiotic traits.</title>
        <authorList>
            <person name="Miyauchi S."/>
            <person name="Kiss E."/>
            <person name="Kuo A."/>
            <person name="Drula E."/>
            <person name="Kohler A."/>
            <person name="Sanchez-Garcia M."/>
            <person name="Morin E."/>
            <person name="Andreopoulos B."/>
            <person name="Barry K.W."/>
            <person name="Bonito G."/>
            <person name="Buee M."/>
            <person name="Carver A."/>
            <person name="Chen C."/>
            <person name="Cichocki N."/>
            <person name="Clum A."/>
            <person name="Culley D."/>
            <person name="Crous P.W."/>
            <person name="Fauchery L."/>
            <person name="Girlanda M."/>
            <person name="Hayes R.D."/>
            <person name="Keri Z."/>
            <person name="LaButti K."/>
            <person name="Lipzen A."/>
            <person name="Lombard V."/>
            <person name="Magnuson J."/>
            <person name="Maillard F."/>
            <person name="Murat C."/>
            <person name="Nolan M."/>
            <person name="Ohm R.A."/>
            <person name="Pangilinan J."/>
            <person name="Pereira M.F."/>
            <person name="Perotto S."/>
            <person name="Peter M."/>
            <person name="Pfister S."/>
            <person name="Riley R."/>
            <person name="Sitrit Y."/>
            <person name="Stielow J.B."/>
            <person name="Szollosi G."/>
            <person name="Zifcakova L."/>
            <person name="Stursova M."/>
            <person name="Spatafora J.W."/>
            <person name="Tedersoo L."/>
            <person name="Vaario L.M."/>
            <person name="Yamada A."/>
            <person name="Yan M."/>
            <person name="Wang P."/>
            <person name="Xu J."/>
            <person name="Bruns T."/>
            <person name="Baldrian P."/>
            <person name="Vilgalys R."/>
            <person name="Dunand C."/>
            <person name="Henrissat B."/>
            <person name="Grigoriev I.V."/>
            <person name="Hibbett D."/>
            <person name="Nagy L.G."/>
            <person name="Martin F.M."/>
        </authorList>
    </citation>
    <scope>NUCLEOTIDE SEQUENCE</scope>
    <source>
        <strain evidence="1">UH-Tt-Lm1</strain>
    </source>
</reference>
<dbReference type="AlphaFoldDB" id="A0A9P6HH08"/>
<keyword evidence="2" id="KW-1185">Reference proteome</keyword>
<dbReference type="Proteomes" id="UP000736335">
    <property type="component" value="Unassembled WGS sequence"/>
</dbReference>
<name>A0A9P6HH08_9AGAM</name>
<organism evidence="1 2">
    <name type="scientific">Thelephora terrestris</name>
    <dbReference type="NCBI Taxonomy" id="56493"/>
    <lineage>
        <taxon>Eukaryota</taxon>
        <taxon>Fungi</taxon>
        <taxon>Dikarya</taxon>
        <taxon>Basidiomycota</taxon>
        <taxon>Agaricomycotina</taxon>
        <taxon>Agaricomycetes</taxon>
        <taxon>Thelephorales</taxon>
        <taxon>Thelephoraceae</taxon>
        <taxon>Thelephora</taxon>
    </lineage>
</organism>
<reference evidence="1" key="2">
    <citation type="submission" date="2020-11" db="EMBL/GenBank/DDBJ databases">
        <authorList>
            <consortium name="DOE Joint Genome Institute"/>
            <person name="Kuo A."/>
            <person name="Miyauchi S."/>
            <person name="Kiss E."/>
            <person name="Drula E."/>
            <person name="Kohler A."/>
            <person name="Sanchez-Garcia M."/>
            <person name="Andreopoulos B."/>
            <person name="Barry K.W."/>
            <person name="Bonito G."/>
            <person name="Buee M."/>
            <person name="Carver A."/>
            <person name="Chen C."/>
            <person name="Cichocki N."/>
            <person name="Clum A."/>
            <person name="Culley D."/>
            <person name="Crous P.W."/>
            <person name="Fauchery L."/>
            <person name="Girlanda M."/>
            <person name="Hayes R."/>
            <person name="Keri Z."/>
            <person name="Labutti K."/>
            <person name="Lipzen A."/>
            <person name="Lombard V."/>
            <person name="Magnuson J."/>
            <person name="Maillard F."/>
            <person name="Morin E."/>
            <person name="Murat C."/>
            <person name="Nolan M."/>
            <person name="Ohm R."/>
            <person name="Pangilinan J."/>
            <person name="Pereira M."/>
            <person name="Perotto S."/>
            <person name="Peter M."/>
            <person name="Riley R."/>
            <person name="Sitrit Y."/>
            <person name="Stielow B."/>
            <person name="Szollosi G."/>
            <person name="Zifcakova L."/>
            <person name="Stursova M."/>
            <person name="Spatafora J.W."/>
            <person name="Tedersoo L."/>
            <person name="Vaario L.-M."/>
            <person name="Yamada A."/>
            <person name="Yan M."/>
            <person name="Wang P."/>
            <person name="Xu J."/>
            <person name="Bruns T."/>
            <person name="Baldrian P."/>
            <person name="Vilgalys R."/>
            <person name="Henrissat B."/>
            <person name="Grigoriev I.V."/>
            <person name="Hibbett D."/>
            <person name="Nagy L.G."/>
            <person name="Martin F.M."/>
        </authorList>
    </citation>
    <scope>NUCLEOTIDE SEQUENCE</scope>
    <source>
        <strain evidence="1">UH-Tt-Lm1</strain>
    </source>
</reference>